<feature type="compositionally biased region" description="Pro residues" evidence="1">
    <location>
        <begin position="49"/>
        <end position="86"/>
    </location>
</feature>
<evidence type="ECO:0000256" key="1">
    <source>
        <dbReference type="SAM" id="MobiDB-lite"/>
    </source>
</evidence>
<feature type="transmembrane region" description="Helical" evidence="2">
    <location>
        <begin position="186"/>
        <end position="208"/>
    </location>
</feature>
<evidence type="ECO:0000313" key="3">
    <source>
        <dbReference type="EMBL" id="ORX52702.1"/>
    </source>
</evidence>
<feature type="compositionally biased region" description="Low complexity" evidence="1">
    <location>
        <begin position="116"/>
        <end position="136"/>
    </location>
</feature>
<dbReference type="OrthoDB" id="2287938at2759"/>
<comment type="caution">
    <text evidence="3">The sequence shown here is derived from an EMBL/GenBank/DDBJ whole genome shotgun (WGS) entry which is preliminary data.</text>
</comment>
<dbReference type="Proteomes" id="UP000242146">
    <property type="component" value="Unassembled WGS sequence"/>
</dbReference>
<feature type="compositionally biased region" description="Low complexity" evidence="1">
    <location>
        <begin position="150"/>
        <end position="160"/>
    </location>
</feature>
<reference evidence="3 4" key="1">
    <citation type="submission" date="2016-07" db="EMBL/GenBank/DDBJ databases">
        <title>Pervasive Adenine N6-methylation of Active Genes in Fungi.</title>
        <authorList>
            <consortium name="DOE Joint Genome Institute"/>
            <person name="Mondo S.J."/>
            <person name="Dannebaum R.O."/>
            <person name="Kuo R.C."/>
            <person name="Labutti K."/>
            <person name="Haridas S."/>
            <person name="Kuo A."/>
            <person name="Salamov A."/>
            <person name="Ahrendt S.R."/>
            <person name="Lipzen A."/>
            <person name="Sullivan W."/>
            <person name="Andreopoulos W.B."/>
            <person name="Clum A."/>
            <person name="Lindquist E."/>
            <person name="Daum C."/>
            <person name="Ramamoorthy G.K."/>
            <person name="Gryganskyi A."/>
            <person name="Culley D."/>
            <person name="Magnuson J.K."/>
            <person name="James T.Y."/>
            <person name="O'Malley M.A."/>
            <person name="Stajich J.E."/>
            <person name="Spatafora J.W."/>
            <person name="Visel A."/>
            <person name="Grigoriev I.V."/>
        </authorList>
    </citation>
    <scope>NUCLEOTIDE SEQUENCE [LARGE SCALE GENOMIC DNA]</scope>
    <source>
        <strain evidence="3 4">NRRL 3301</strain>
    </source>
</reference>
<evidence type="ECO:0000313" key="4">
    <source>
        <dbReference type="Proteomes" id="UP000242146"/>
    </source>
</evidence>
<keyword evidence="4" id="KW-1185">Reference proteome</keyword>
<proteinExistence type="predicted"/>
<gene>
    <name evidence="3" type="ORF">DM01DRAFT_323343</name>
</gene>
<protein>
    <submittedName>
        <fullName evidence="3">Uncharacterized protein</fullName>
    </submittedName>
</protein>
<sequence length="421" mass="44684">MSSVYCDLLHGLLNFADDVSDEVPNSEDYAALLPHHNNLTPNDLTPAPASSPPASPANPPSTAPPPPANSSPPSNNPNPSPNPSPNNPLSILPPILDPLTSITNNNGHNANPSPPSTSSSSSQPSPTLSSANTPSASPAPPQEGKHHHPSSSSSSSSASSLTTPIVQDQEVQKPTSDDNNNATGTIAGGVVGAVVGLALLGGFVTWINRRGGCTKRHRYDRDVDMFKEVPDDHSIGIFPPSPAPLHRHATLNSGSNSDPGMNANMSQIGIDMAPAIPFDYSRRFVTPPMLPPPGPVPQITIVGNTSSNTPSNAMTVPPEEYYPEYGMDYATSGSTVNEAHTSPLQQHQPVDMEDAQPSQPLYYYPQGQDPHAWPDYDVQGYDPHQHNGYGMPAYPMDPAHGVYHHKPDVVDQYSPYKPNAM</sequence>
<accession>A0A1X2GFJ2</accession>
<keyword evidence="2" id="KW-0812">Transmembrane</keyword>
<name>A0A1X2GFJ2_9FUNG</name>
<evidence type="ECO:0000256" key="2">
    <source>
        <dbReference type="SAM" id="Phobius"/>
    </source>
</evidence>
<feature type="region of interest" description="Disordered" evidence="1">
    <location>
        <begin position="340"/>
        <end position="380"/>
    </location>
</feature>
<feature type="compositionally biased region" description="Polar residues" evidence="1">
    <location>
        <begin position="100"/>
        <end position="111"/>
    </location>
</feature>
<dbReference type="AlphaFoldDB" id="A0A1X2GFJ2"/>
<dbReference type="STRING" id="101127.A0A1X2GFJ2"/>
<keyword evidence="2" id="KW-0472">Membrane</keyword>
<feature type="region of interest" description="Disordered" evidence="1">
    <location>
        <begin position="26"/>
        <end position="164"/>
    </location>
</feature>
<dbReference type="EMBL" id="MCGT01000017">
    <property type="protein sequence ID" value="ORX52702.1"/>
    <property type="molecule type" value="Genomic_DNA"/>
</dbReference>
<keyword evidence="2" id="KW-1133">Transmembrane helix</keyword>
<organism evidence="3 4">
    <name type="scientific">Hesseltinella vesiculosa</name>
    <dbReference type="NCBI Taxonomy" id="101127"/>
    <lineage>
        <taxon>Eukaryota</taxon>
        <taxon>Fungi</taxon>
        <taxon>Fungi incertae sedis</taxon>
        <taxon>Mucoromycota</taxon>
        <taxon>Mucoromycotina</taxon>
        <taxon>Mucoromycetes</taxon>
        <taxon>Mucorales</taxon>
        <taxon>Cunninghamellaceae</taxon>
        <taxon>Hesseltinella</taxon>
    </lineage>
</organism>